<comment type="caution">
    <text evidence="2">The sequence shown here is derived from an EMBL/GenBank/DDBJ whole genome shotgun (WGS) entry which is preliminary data.</text>
</comment>
<feature type="transmembrane region" description="Helical" evidence="1">
    <location>
        <begin position="114"/>
        <end position="140"/>
    </location>
</feature>
<feature type="transmembrane region" description="Helical" evidence="1">
    <location>
        <begin position="194"/>
        <end position="216"/>
    </location>
</feature>
<dbReference type="HOGENOM" id="CLU_903405_0_0_1"/>
<keyword evidence="1" id="KW-0812">Transmembrane</keyword>
<proteinExistence type="predicted"/>
<keyword evidence="1" id="KW-1133">Transmembrane helix</keyword>
<accession>V2WYJ3</accession>
<dbReference type="KEGG" id="mrr:Moror_10374"/>
<protein>
    <recommendedName>
        <fullName evidence="4">Transmembrane protein</fullName>
    </recommendedName>
</protein>
<feature type="transmembrane region" description="Helical" evidence="1">
    <location>
        <begin position="80"/>
        <end position="102"/>
    </location>
</feature>
<dbReference type="EMBL" id="AWSO01000307">
    <property type="protein sequence ID" value="ESK91948.1"/>
    <property type="molecule type" value="Genomic_DNA"/>
</dbReference>
<feature type="transmembrane region" description="Helical" evidence="1">
    <location>
        <begin position="222"/>
        <end position="243"/>
    </location>
</feature>
<reference evidence="2 3" key="1">
    <citation type="journal article" date="2014" name="BMC Genomics">
        <title>Genome and secretome analysis of the hemibiotrophic fungal pathogen, Moniliophthora roreri, which causes frosty pod rot disease of cacao: mechanisms of the biotrophic and necrotrophic phases.</title>
        <authorList>
            <person name="Meinhardt L.W."/>
            <person name="Costa G.G.L."/>
            <person name="Thomazella D.P.T."/>
            <person name="Teixeira P.J.P.L."/>
            <person name="Carazzolle M.F."/>
            <person name="Schuster S.C."/>
            <person name="Carlson J.E."/>
            <person name="Guiltinan M.J."/>
            <person name="Mieczkowski P."/>
            <person name="Farmer A."/>
            <person name="Ramaraj T."/>
            <person name="Crozier J."/>
            <person name="Davis R.E."/>
            <person name="Shao J."/>
            <person name="Melnick R.L."/>
            <person name="Pereira G.A.G."/>
            <person name="Bailey B.A."/>
        </authorList>
    </citation>
    <scope>NUCLEOTIDE SEQUENCE [LARGE SCALE GENOMIC DNA]</scope>
    <source>
        <strain evidence="2 3">MCA 2997</strain>
    </source>
</reference>
<dbReference type="AlphaFoldDB" id="V2WYJ3"/>
<name>V2WYJ3_MONRO</name>
<sequence length="308" mass="34478">MTLHQPNVPVSLPSLLVATWVSLVLYTFELALGCHYIYHSSKRSSRWAVATSLFAETLCTIVICIHGYNFFFVYTGLDALVSWNVVVIVILTQISIMIEQFFFTYRYWTLSCNVPIVLTIMLAILLRGSFVIISVIIAHVTHFQSRAFEKTSIIASAALSAFTDLTIAILLVLKLNRIKVAYASIQGLLIRLSIHSVLCGFITALTTILKMLLLFFSLDGYIFISLASGRIYTLTVLLNFVILRRFKSNSAQADSPEPTEIDFRNLNASAPAILLTRRGINTTIDSYLDENGQYKRPDPVPAFSMESL</sequence>
<evidence type="ECO:0000313" key="2">
    <source>
        <dbReference type="EMBL" id="ESK91948.1"/>
    </source>
</evidence>
<evidence type="ECO:0000256" key="1">
    <source>
        <dbReference type="SAM" id="Phobius"/>
    </source>
</evidence>
<feature type="transmembrane region" description="Helical" evidence="1">
    <location>
        <begin position="12"/>
        <end position="38"/>
    </location>
</feature>
<dbReference type="OrthoDB" id="2993818at2759"/>
<gene>
    <name evidence="2" type="ORF">Moror_10374</name>
</gene>
<keyword evidence="3" id="KW-1185">Reference proteome</keyword>
<feature type="transmembrane region" description="Helical" evidence="1">
    <location>
        <begin position="152"/>
        <end position="173"/>
    </location>
</feature>
<keyword evidence="1" id="KW-0472">Membrane</keyword>
<organism evidence="2 3">
    <name type="scientific">Moniliophthora roreri (strain MCA 2997)</name>
    <name type="common">Cocoa frosty pod rot fungus</name>
    <name type="synonym">Crinipellis roreri</name>
    <dbReference type="NCBI Taxonomy" id="1381753"/>
    <lineage>
        <taxon>Eukaryota</taxon>
        <taxon>Fungi</taxon>
        <taxon>Dikarya</taxon>
        <taxon>Basidiomycota</taxon>
        <taxon>Agaricomycotina</taxon>
        <taxon>Agaricomycetes</taxon>
        <taxon>Agaricomycetidae</taxon>
        <taxon>Agaricales</taxon>
        <taxon>Marasmiineae</taxon>
        <taxon>Marasmiaceae</taxon>
        <taxon>Moniliophthora</taxon>
    </lineage>
</organism>
<evidence type="ECO:0008006" key="4">
    <source>
        <dbReference type="Google" id="ProtNLM"/>
    </source>
</evidence>
<dbReference type="Proteomes" id="UP000017559">
    <property type="component" value="Unassembled WGS sequence"/>
</dbReference>
<evidence type="ECO:0000313" key="3">
    <source>
        <dbReference type="Proteomes" id="UP000017559"/>
    </source>
</evidence>
<feature type="transmembrane region" description="Helical" evidence="1">
    <location>
        <begin position="47"/>
        <end position="68"/>
    </location>
</feature>